<dbReference type="Gene3D" id="3.30.420.10">
    <property type="entry name" value="Ribonuclease H-like superfamily/Ribonuclease H"/>
    <property type="match status" value="1"/>
</dbReference>
<proteinExistence type="predicted"/>
<protein>
    <recommendedName>
        <fullName evidence="1">3'-5' exonuclease domain-containing protein</fullName>
    </recommendedName>
</protein>
<dbReference type="SUPFAM" id="SSF53098">
    <property type="entry name" value="Ribonuclease H-like"/>
    <property type="match status" value="1"/>
</dbReference>
<dbReference type="AlphaFoldDB" id="A0A1X7RQE7"/>
<gene>
    <name evidence="2" type="ORF">ZT3D7_G4825</name>
</gene>
<reference evidence="2 3" key="1">
    <citation type="submission" date="2016-06" db="EMBL/GenBank/DDBJ databases">
        <authorList>
            <person name="Kjaerup R.B."/>
            <person name="Dalgaard T.S."/>
            <person name="Juul-Madsen H.R."/>
        </authorList>
    </citation>
    <scope>NUCLEOTIDE SEQUENCE [LARGE SCALE GENOMIC DNA]</scope>
</reference>
<dbReference type="PANTHER" id="PTHR43040:SF1">
    <property type="entry name" value="RIBONUCLEASE D"/>
    <property type="match status" value="1"/>
</dbReference>
<feature type="domain" description="3'-5' exonuclease" evidence="1">
    <location>
        <begin position="11"/>
        <end position="215"/>
    </location>
</feature>
<dbReference type="InterPro" id="IPR036397">
    <property type="entry name" value="RNaseH_sf"/>
</dbReference>
<name>A0A1X7RQE7_ZYMT9</name>
<dbReference type="GO" id="GO:0006139">
    <property type="term" value="P:nucleobase-containing compound metabolic process"/>
    <property type="evidence" value="ECO:0007669"/>
    <property type="project" value="InterPro"/>
</dbReference>
<dbReference type="InterPro" id="IPR002562">
    <property type="entry name" value="3'-5'_exonuclease_dom"/>
</dbReference>
<dbReference type="InterPro" id="IPR012337">
    <property type="entry name" value="RNaseH-like_sf"/>
</dbReference>
<evidence type="ECO:0000313" key="2">
    <source>
        <dbReference type="EMBL" id="SMQ49674.1"/>
    </source>
</evidence>
<dbReference type="STRING" id="1276538.A0A1X7RQE7"/>
<evidence type="ECO:0000313" key="3">
    <source>
        <dbReference type="Proteomes" id="UP000215127"/>
    </source>
</evidence>
<dbReference type="EMBL" id="LT853695">
    <property type="protein sequence ID" value="SMQ49674.1"/>
    <property type="molecule type" value="Genomic_DNA"/>
</dbReference>
<dbReference type="Pfam" id="PF01612">
    <property type="entry name" value="DNA_pol_A_exo1"/>
    <property type="match status" value="1"/>
</dbReference>
<evidence type="ECO:0000259" key="1">
    <source>
        <dbReference type="Pfam" id="PF01612"/>
    </source>
</evidence>
<dbReference type="GO" id="GO:0003676">
    <property type="term" value="F:nucleic acid binding"/>
    <property type="evidence" value="ECO:0007669"/>
    <property type="project" value="InterPro"/>
</dbReference>
<keyword evidence="3" id="KW-1185">Reference proteome</keyword>
<organism evidence="2 3">
    <name type="scientific">Zymoseptoria tritici (strain ST99CH_3D7)</name>
    <dbReference type="NCBI Taxonomy" id="1276538"/>
    <lineage>
        <taxon>Eukaryota</taxon>
        <taxon>Fungi</taxon>
        <taxon>Dikarya</taxon>
        <taxon>Ascomycota</taxon>
        <taxon>Pezizomycotina</taxon>
        <taxon>Dothideomycetes</taxon>
        <taxon>Dothideomycetidae</taxon>
        <taxon>Mycosphaerellales</taxon>
        <taxon>Mycosphaerellaceae</taxon>
        <taxon>Zymoseptoria</taxon>
    </lineage>
</organism>
<accession>A0A1X7RQE7</accession>
<sequence>MSSPGADSAGYTLVDTEAALVSFLDSLTNLSTDPPALYLDLEGDNLCKDGTLTIISVLVHPLNHVYIIDIQSLGNSAFHTPTRNGTTFKSVLEDYHTTKVFFDVRNDSNALFFLFGITLAGIEDIQLMENASRVDYGRGGPFRAYVAGLGKCIERDAGLSPCEVTKWKGLKSKMASRFDATRFGQGVHVFAARPLDVEALQYCADDVRVLPRLRETYVARLNVAWKDMVEQETAKRVQLSQMVSYVPKGQHKARGPW</sequence>
<dbReference type="GO" id="GO:0008408">
    <property type="term" value="F:3'-5' exonuclease activity"/>
    <property type="evidence" value="ECO:0007669"/>
    <property type="project" value="InterPro"/>
</dbReference>
<dbReference type="PANTHER" id="PTHR43040">
    <property type="entry name" value="RIBONUCLEASE D"/>
    <property type="match status" value="1"/>
</dbReference>
<dbReference type="Proteomes" id="UP000215127">
    <property type="component" value="Chromosome 4"/>
</dbReference>